<keyword evidence="12 15" id="KW-0539">Nucleus</keyword>
<protein>
    <recommendedName>
        <fullName evidence="15">E3 ubiquitin protein ligase</fullName>
        <ecNumber evidence="15">2.3.2.27</ecNumber>
    </recommendedName>
</protein>
<dbReference type="PANTHER" id="PTHR23163:SF0">
    <property type="entry name" value="E3 UBIQUITIN-PROTEIN LIGASE BRE1"/>
    <property type="match status" value="1"/>
</dbReference>
<keyword evidence="20" id="KW-1185">Reference proteome</keyword>
<dbReference type="InterPro" id="IPR001841">
    <property type="entry name" value="Znf_RING"/>
</dbReference>
<evidence type="ECO:0000256" key="3">
    <source>
        <dbReference type="ARBA" id="ARBA00004906"/>
    </source>
</evidence>
<feature type="domain" description="RING-type" evidence="18">
    <location>
        <begin position="722"/>
        <end position="746"/>
    </location>
</feature>
<feature type="region of interest" description="Disordered" evidence="17">
    <location>
        <begin position="291"/>
        <end position="329"/>
    </location>
</feature>
<keyword evidence="5 15" id="KW-0808">Transferase</keyword>
<dbReference type="GO" id="GO:0061630">
    <property type="term" value="F:ubiquitin protein ligase activity"/>
    <property type="evidence" value="ECO:0007669"/>
    <property type="project" value="UniProtKB-EC"/>
</dbReference>
<dbReference type="UniPathway" id="UPA00143"/>
<dbReference type="SUPFAM" id="SSF57850">
    <property type="entry name" value="RING/U-box"/>
    <property type="match status" value="1"/>
</dbReference>
<evidence type="ECO:0000256" key="2">
    <source>
        <dbReference type="ARBA" id="ARBA00004123"/>
    </source>
</evidence>
<dbReference type="InterPro" id="IPR027370">
    <property type="entry name" value="Znf-RING_euk"/>
</dbReference>
<dbReference type="Gene3D" id="3.30.40.10">
    <property type="entry name" value="Zinc/RING finger domain, C3HC4 (zinc finger)"/>
    <property type="match status" value="1"/>
</dbReference>
<comment type="caution">
    <text evidence="19">The sequence shown here is derived from an EMBL/GenBank/DDBJ whole genome shotgun (WGS) entry which is preliminary data.</text>
</comment>
<evidence type="ECO:0000256" key="4">
    <source>
        <dbReference type="ARBA" id="ARBA00005555"/>
    </source>
</evidence>
<dbReference type="InterPro" id="IPR058643">
    <property type="entry name" value="BRE1-like_CC"/>
</dbReference>
<evidence type="ECO:0000256" key="12">
    <source>
        <dbReference type="ARBA" id="ARBA00023242"/>
    </source>
</evidence>
<dbReference type="Pfam" id="PF08647">
    <property type="entry name" value="BRE1"/>
    <property type="match status" value="1"/>
</dbReference>
<evidence type="ECO:0000256" key="16">
    <source>
        <dbReference type="SAM" id="Coils"/>
    </source>
</evidence>
<evidence type="ECO:0000256" key="9">
    <source>
        <dbReference type="ARBA" id="ARBA00022833"/>
    </source>
</evidence>
<keyword evidence="7 14" id="KW-0863">Zinc-finger</keyword>
<keyword evidence="11 15" id="KW-0175">Coiled coil</keyword>
<keyword evidence="10 15" id="KW-0156">Chromatin regulator</keyword>
<evidence type="ECO:0000259" key="18">
    <source>
        <dbReference type="PROSITE" id="PS50089"/>
    </source>
</evidence>
<evidence type="ECO:0000256" key="11">
    <source>
        <dbReference type="ARBA" id="ARBA00023054"/>
    </source>
</evidence>
<dbReference type="GO" id="GO:0016567">
    <property type="term" value="P:protein ubiquitination"/>
    <property type="evidence" value="ECO:0007669"/>
    <property type="project" value="UniProtKB-UniRule"/>
</dbReference>
<dbReference type="Proteomes" id="UP000293360">
    <property type="component" value="Unassembled WGS sequence"/>
</dbReference>
<comment type="function">
    <text evidence="13">E3 ubiquitin-protein ligase that mediates monoubiquitination of histone H2B to form H2BK123ub1. H2BK123ub1 gives a specific tag for epigenetic transcriptional activation and is also a prerequisite for H3K4me and H3K79me formation.</text>
</comment>
<gene>
    <name evidence="19" type="ORF">DL764_006080</name>
</gene>
<sequence length="773" mass="87338">MEDRKRPALSSSDDIAPPSKRQAVNGGSKSKEEGDEAWIEVSVTQPPPIQSFFGLPDLRIITVITAASPAISLVGLLDPQFTPSTAACFHLSTSQSFRSLGIYPVVGTFILTISDYQKDAIYRQMLEYKREKGTLEARLDEYARRATHHDDHLRIVDAWWLQLLQEIELMAKSRISSQTDQSFPTRTHFRGIEDFESHLGDKAAAIKQKIEEIFSRLAGPRGQVSPNISDLEAQVNALLAKQKDFLVKIDRLTSDKDNLSTQLDTATLRYMKAERKLDRIKSAQVQKLEQQAIAQATSRPGANDQQNGMDIDGPSGSSEALQSALREATAVAEKRKEQLEAALNETKSLQEQLSTLQARQTSLSDEDYSRTEVFKLFKAQNEELTKRVNHLEAANKSLQSMNEQLKKEREASRQQLETEAQALIADLEDQLQQADTNLARIRATRDELLAEVTMLKASKEQERTAIEHMKELLSAKEDRISTLESEVERLKPSEDVDMTARPEIDELSPDELREKCKKLIRDYESIESELPGLTKTIKRYKELANNKVMDFATLEERVALAIAEKGKADQKYFNTRKDADQKGEEIKKLRMQNNKSCEIISQLKDVEAQNRTLVTNLDKQLADMKQTNAALMAENKRLDVSSGEALRRFDTLKQQVTELTSLVKSKDSTTAMARERTAILEVDVERLKVRLDSTSKDRDKWKTKSLSNSSEEEEMLRKLATCSICRTNFKDTVIRTCGHVFCKGCVDDRIDNVDQPLEFLDATADAEMVDDAL</sequence>
<dbReference type="EC" id="2.3.2.27" evidence="15"/>
<dbReference type="GO" id="GO:0005634">
    <property type="term" value="C:nucleus"/>
    <property type="evidence" value="ECO:0007669"/>
    <property type="project" value="UniProtKB-SubCell"/>
</dbReference>
<dbReference type="Pfam" id="PF26095">
    <property type="entry name" value="CC_Bre1"/>
    <property type="match status" value="1"/>
</dbReference>
<evidence type="ECO:0000256" key="17">
    <source>
        <dbReference type="SAM" id="MobiDB-lite"/>
    </source>
</evidence>
<evidence type="ECO:0000256" key="1">
    <source>
        <dbReference type="ARBA" id="ARBA00000900"/>
    </source>
</evidence>
<dbReference type="EMBL" id="QJNU01000345">
    <property type="protein sequence ID" value="RYP01760.1"/>
    <property type="molecule type" value="Genomic_DNA"/>
</dbReference>
<evidence type="ECO:0000256" key="8">
    <source>
        <dbReference type="ARBA" id="ARBA00022786"/>
    </source>
</evidence>
<keyword evidence="6 15" id="KW-0479">Metal-binding</keyword>
<dbReference type="PANTHER" id="PTHR23163">
    <property type="entry name" value="RING FINGER PROTEIN-RELATED"/>
    <property type="match status" value="1"/>
</dbReference>
<evidence type="ECO:0000256" key="6">
    <source>
        <dbReference type="ARBA" id="ARBA00022723"/>
    </source>
</evidence>
<evidence type="ECO:0000256" key="7">
    <source>
        <dbReference type="ARBA" id="ARBA00022771"/>
    </source>
</evidence>
<name>A0A4Q4T8W8_9PEZI</name>
<keyword evidence="9 15" id="KW-0862">Zinc</keyword>
<dbReference type="PROSITE" id="PS00518">
    <property type="entry name" value="ZF_RING_1"/>
    <property type="match status" value="1"/>
</dbReference>
<dbReference type="OrthoDB" id="654191at2759"/>
<dbReference type="InterPro" id="IPR013956">
    <property type="entry name" value="E3_ubiquit_lig_Bre1"/>
</dbReference>
<dbReference type="GO" id="GO:0006325">
    <property type="term" value="P:chromatin organization"/>
    <property type="evidence" value="ECO:0007669"/>
    <property type="project" value="UniProtKB-KW"/>
</dbReference>
<comment type="pathway">
    <text evidence="3 15">Protein modification; protein ubiquitination.</text>
</comment>
<proteinExistence type="inferred from homology"/>
<evidence type="ECO:0000313" key="19">
    <source>
        <dbReference type="EMBL" id="RYP01760.1"/>
    </source>
</evidence>
<evidence type="ECO:0000256" key="10">
    <source>
        <dbReference type="ARBA" id="ARBA00022853"/>
    </source>
</evidence>
<evidence type="ECO:0000256" key="14">
    <source>
        <dbReference type="PROSITE-ProRule" id="PRU00175"/>
    </source>
</evidence>
<feature type="coiled-coil region" evidence="16">
    <location>
        <begin position="249"/>
        <end position="283"/>
    </location>
</feature>
<feature type="compositionally biased region" description="Polar residues" evidence="17">
    <location>
        <begin position="291"/>
        <end position="308"/>
    </location>
</feature>
<evidence type="ECO:0000256" key="5">
    <source>
        <dbReference type="ARBA" id="ARBA00022679"/>
    </source>
</evidence>
<feature type="region of interest" description="Disordered" evidence="17">
    <location>
        <begin position="1"/>
        <end position="36"/>
    </location>
</feature>
<dbReference type="InterPro" id="IPR013083">
    <property type="entry name" value="Znf_RING/FYVE/PHD"/>
</dbReference>
<evidence type="ECO:0000256" key="15">
    <source>
        <dbReference type="RuleBase" id="RU365038"/>
    </source>
</evidence>
<keyword evidence="8 15" id="KW-0833">Ubl conjugation pathway</keyword>
<comment type="similarity">
    <text evidence="4 15">Belongs to the BRE1 family.</text>
</comment>
<dbReference type="GO" id="GO:0008270">
    <property type="term" value="F:zinc ion binding"/>
    <property type="evidence" value="ECO:0007669"/>
    <property type="project" value="UniProtKB-KW"/>
</dbReference>
<dbReference type="PROSITE" id="PS50089">
    <property type="entry name" value="ZF_RING_2"/>
    <property type="match status" value="1"/>
</dbReference>
<comment type="subcellular location">
    <subcellularLocation>
        <location evidence="2 15">Nucleus</location>
    </subcellularLocation>
</comment>
<organism evidence="19 20">
    <name type="scientific">Monosporascus ibericus</name>
    <dbReference type="NCBI Taxonomy" id="155417"/>
    <lineage>
        <taxon>Eukaryota</taxon>
        <taxon>Fungi</taxon>
        <taxon>Dikarya</taxon>
        <taxon>Ascomycota</taxon>
        <taxon>Pezizomycotina</taxon>
        <taxon>Sordariomycetes</taxon>
        <taxon>Xylariomycetidae</taxon>
        <taxon>Xylariales</taxon>
        <taxon>Xylariales incertae sedis</taxon>
        <taxon>Monosporascus</taxon>
    </lineage>
</organism>
<dbReference type="AlphaFoldDB" id="A0A4Q4T8W8"/>
<comment type="catalytic activity">
    <reaction evidence="1 15">
        <text>S-ubiquitinyl-[E2 ubiquitin-conjugating enzyme]-L-cysteine + [acceptor protein]-L-lysine = [E2 ubiquitin-conjugating enzyme]-L-cysteine + N(6)-ubiquitinyl-[acceptor protein]-L-lysine.</text>
        <dbReference type="EC" id="2.3.2.27"/>
    </reaction>
</comment>
<evidence type="ECO:0000313" key="20">
    <source>
        <dbReference type="Proteomes" id="UP000293360"/>
    </source>
</evidence>
<dbReference type="GO" id="GO:0033503">
    <property type="term" value="C:HULC complex"/>
    <property type="evidence" value="ECO:0007669"/>
    <property type="project" value="TreeGrafter"/>
</dbReference>
<dbReference type="STRING" id="155417.A0A4Q4T8W8"/>
<dbReference type="InterPro" id="IPR017907">
    <property type="entry name" value="Znf_RING_CS"/>
</dbReference>
<reference evidence="19 20" key="1">
    <citation type="submission" date="2018-06" db="EMBL/GenBank/DDBJ databases">
        <title>Complete Genomes of Monosporascus.</title>
        <authorList>
            <person name="Robinson A.J."/>
            <person name="Natvig D.O."/>
        </authorList>
    </citation>
    <scope>NUCLEOTIDE SEQUENCE [LARGE SCALE GENOMIC DNA]</scope>
    <source>
        <strain evidence="19 20">CBS 110550</strain>
    </source>
</reference>
<accession>A0A4Q4T8W8</accession>
<evidence type="ECO:0000256" key="13">
    <source>
        <dbReference type="ARBA" id="ARBA00059679"/>
    </source>
</evidence>
<dbReference type="Pfam" id="PF13445">
    <property type="entry name" value="zf-RING_UBOX"/>
    <property type="match status" value="1"/>
</dbReference>